<protein>
    <submittedName>
        <fullName evidence="1">Uncharacterized protein</fullName>
    </submittedName>
</protein>
<dbReference type="Proteomes" id="UP000642748">
    <property type="component" value="Unassembled WGS sequence"/>
</dbReference>
<accession>A0A8J3R3H5</accession>
<name>A0A8J3R3H5_9ACTN</name>
<evidence type="ECO:0000313" key="2">
    <source>
        <dbReference type="Proteomes" id="UP000642748"/>
    </source>
</evidence>
<gene>
    <name evidence="1" type="ORF">Raf01_92100</name>
</gene>
<evidence type="ECO:0000313" key="1">
    <source>
        <dbReference type="EMBL" id="GIH21038.1"/>
    </source>
</evidence>
<reference evidence="1" key="1">
    <citation type="submission" date="2021-01" db="EMBL/GenBank/DDBJ databases">
        <title>Whole genome shotgun sequence of Rugosimonospora africana NBRC 104875.</title>
        <authorList>
            <person name="Komaki H."/>
            <person name="Tamura T."/>
        </authorList>
    </citation>
    <scope>NUCLEOTIDE SEQUENCE</scope>
    <source>
        <strain evidence="1">NBRC 104875</strain>
    </source>
</reference>
<dbReference type="EMBL" id="BONZ01000114">
    <property type="protein sequence ID" value="GIH21038.1"/>
    <property type="molecule type" value="Genomic_DNA"/>
</dbReference>
<dbReference type="AlphaFoldDB" id="A0A8J3R3H5"/>
<keyword evidence="2" id="KW-1185">Reference proteome</keyword>
<comment type="caution">
    <text evidence="1">The sequence shown here is derived from an EMBL/GenBank/DDBJ whole genome shotgun (WGS) entry which is preliminary data.</text>
</comment>
<proteinExistence type="predicted"/>
<sequence length="108" mass="10958">MGETAGNGFRAQTGQLSDASKKLDMFSDDLGQVRGDVGVTPPSAAFGQLPESDELAQALAHSVQLSTDALGYAATVATNLGSGLACCAQNYAELDSTHAGNITAVLAR</sequence>
<organism evidence="1 2">
    <name type="scientific">Rugosimonospora africana</name>
    <dbReference type="NCBI Taxonomy" id="556532"/>
    <lineage>
        <taxon>Bacteria</taxon>
        <taxon>Bacillati</taxon>
        <taxon>Actinomycetota</taxon>
        <taxon>Actinomycetes</taxon>
        <taxon>Micromonosporales</taxon>
        <taxon>Micromonosporaceae</taxon>
        <taxon>Rugosimonospora</taxon>
    </lineage>
</organism>
<dbReference type="RefSeq" id="WP_203924447.1">
    <property type="nucleotide sequence ID" value="NZ_BONZ01000114.1"/>
</dbReference>